<feature type="compositionally biased region" description="Polar residues" evidence="3">
    <location>
        <begin position="45"/>
        <end position="70"/>
    </location>
</feature>
<comment type="caution">
    <text evidence="4">The sequence shown here is derived from an EMBL/GenBank/DDBJ whole genome shotgun (WGS) entry which is preliminary data.</text>
</comment>
<protein>
    <submittedName>
        <fullName evidence="4">Uncharacterized protein</fullName>
    </submittedName>
</protein>
<feature type="region of interest" description="Disordered" evidence="3">
    <location>
        <begin position="911"/>
        <end position="1064"/>
    </location>
</feature>
<feature type="region of interest" description="Disordered" evidence="3">
    <location>
        <begin position="471"/>
        <end position="506"/>
    </location>
</feature>
<keyword evidence="1 2" id="KW-0175">Coiled coil</keyword>
<feature type="compositionally biased region" description="Basic and acidic residues" evidence="3">
    <location>
        <begin position="927"/>
        <end position="945"/>
    </location>
</feature>
<feature type="compositionally biased region" description="Pro residues" evidence="3">
    <location>
        <begin position="628"/>
        <end position="637"/>
    </location>
</feature>
<feature type="coiled-coil region" evidence="2">
    <location>
        <begin position="1422"/>
        <end position="1533"/>
    </location>
</feature>
<evidence type="ECO:0000256" key="2">
    <source>
        <dbReference type="SAM" id="Coils"/>
    </source>
</evidence>
<feature type="region of interest" description="Disordered" evidence="3">
    <location>
        <begin position="276"/>
        <end position="320"/>
    </location>
</feature>
<accession>A0AAN7TPB3</accession>
<feature type="region of interest" description="Disordered" evidence="3">
    <location>
        <begin position="649"/>
        <end position="680"/>
    </location>
</feature>
<feature type="coiled-coil region" evidence="2">
    <location>
        <begin position="1625"/>
        <end position="1800"/>
    </location>
</feature>
<feature type="compositionally biased region" description="Low complexity" evidence="3">
    <location>
        <begin position="1967"/>
        <end position="1989"/>
    </location>
</feature>
<feature type="compositionally biased region" description="Acidic residues" evidence="3">
    <location>
        <begin position="1296"/>
        <end position="1306"/>
    </location>
</feature>
<organism evidence="4 5">
    <name type="scientific">Meristemomyces frigidus</name>
    <dbReference type="NCBI Taxonomy" id="1508187"/>
    <lineage>
        <taxon>Eukaryota</taxon>
        <taxon>Fungi</taxon>
        <taxon>Dikarya</taxon>
        <taxon>Ascomycota</taxon>
        <taxon>Pezizomycotina</taxon>
        <taxon>Dothideomycetes</taxon>
        <taxon>Dothideomycetidae</taxon>
        <taxon>Mycosphaerellales</taxon>
        <taxon>Teratosphaeriaceae</taxon>
        <taxon>Meristemomyces</taxon>
    </lineage>
</organism>
<evidence type="ECO:0000256" key="1">
    <source>
        <dbReference type="ARBA" id="ARBA00023054"/>
    </source>
</evidence>
<feature type="region of interest" description="Disordered" evidence="3">
    <location>
        <begin position="43"/>
        <end position="70"/>
    </location>
</feature>
<gene>
    <name evidence="4" type="ORF">LTR62_000386</name>
</gene>
<feature type="region of interest" description="Disordered" evidence="3">
    <location>
        <begin position="1163"/>
        <end position="1199"/>
    </location>
</feature>
<feature type="region of interest" description="Disordered" evidence="3">
    <location>
        <begin position="719"/>
        <end position="805"/>
    </location>
</feature>
<feature type="compositionally biased region" description="Acidic residues" evidence="3">
    <location>
        <begin position="975"/>
        <end position="988"/>
    </location>
</feature>
<feature type="compositionally biased region" description="Polar residues" evidence="3">
    <location>
        <begin position="591"/>
        <end position="603"/>
    </location>
</feature>
<evidence type="ECO:0000256" key="3">
    <source>
        <dbReference type="SAM" id="MobiDB-lite"/>
    </source>
</evidence>
<feature type="compositionally biased region" description="Polar residues" evidence="3">
    <location>
        <begin position="1184"/>
        <end position="1194"/>
    </location>
</feature>
<evidence type="ECO:0000313" key="4">
    <source>
        <dbReference type="EMBL" id="KAK5115930.1"/>
    </source>
</evidence>
<dbReference type="Proteomes" id="UP001310890">
    <property type="component" value="Unassembled WGS sequence"/>
</dbReference>
<name>A0AAN7TPB3_9PEZI</name>
<feature type="region of interest" description="Disordered" evidence="3">
    <location>
        <begin position="1277"/>
        <end position="1318"/>
    </location>
</feature>
<feature type="region of interest" description="Disordered" evidence="3">
    <location>
        <begin position="1962"/>
        <end position="2083"/>
    </location>
</feature>
<dbReference type="GO" id="GO:0005856">
    <property type="term" value="C:cytoskeleton"/>
    <property type="evidence" value="ECO:0007669"/>
    <property type="project" value="TreeGrafter"/>
</dbReference>
<feature type="compositionally biased region" description="Basic and acidic residues" evidence="3">
    <location>
        <begin position="1307"/>
        <end position="1318"/>
    </location>
</feature>
<dbReference type="PANTHER" id="PTHR32083">
    <property type="entry name" value="CILIA AND FLAGELLA-ASSOCIATED PROTEIN 58-RELATED"/>
    <property type="match status" value="1"/>
</dbReference>
<feature type="region of interest" description="Disordered" evidence="3">
    <location>
        <begin position="1"/>
        <end position="28"/>
    </location>
</feature>
<feature type="region of interest" description="Disordered" evidence="3">
    <location>
        <begin position="586"/>
        <end position="637"/>
    </location>
</feature>
<proteinExistence type="predicted"/>
<reference evidence="4" key="1">
    <citation type="submission" date="2023-08" db="EMBL/GenBank/DDBJ databases">
        <title>Black Yeasts Isolated from many extreme environments.</title>
        <authorList>
            <person name="Coleine C."/>
            <person name="Stajich J.E."/>
            <person name="Selbmann L."/>
        </authorList>
    </citation>
    <scope>NUCLEOTIDE SEQUENCE</scope>
    <source>
        <strain evidence="4">CCFEE 5401</strain>
    </source>
</reference>
<sequence length="2100" mass="232286">MRLLLSPENLQHLAPRTPASTRSRHRDNSSAYYTAVWGSPYERSLSPTPSARTTHTALSEQTPSEDQQYLSSPLTSFGLEHLIPSRLANRRPSRTNRHSSLSRQLGLVGLGVEGIEQEEDDPHTPRSRTKRWVQLPRRQSVEREKIDWWRDEERSGSERERLGHTIASSSAAIDFAPVTKRRHNSRQENRTLNQQTFLEIVRGGESENMASLYASRWADTPPPEIAEQLMPATEKVMAQDQSENDTTTPPLDKQELENATEGVVEHAADVDGAQEAVEQGPDENSSDDVQPGAQEEASVEGIDSCAQPTPQTPDKRKVTQPARFQADLPKLIRKRYSWRGKTVVACIPDVDFAALGLPAPMSDEERKARLQRFEDDGYDITGFTLSNGADDMRMLAHARAIYPDETDLTSQARHERPNVSLPDLNKAKADLDKIIEAKLAALGVGGVGEEAPLPPASSAIGSRDVLRQYSGQYPPLPFSPPLPTGSAGSVGRPPMLRGHSHTMSVASPISPGVGPFGHMHRHSTFSGPMSFPQLQTQQLPQRLAQHSPIPLMQASLPQTQFAVPGLPRGASPAQLAALVRQDFAGLRGPSSPLSQQVGPSPTEYSRGLMQDQRQRQHGYSQSEQHIPPYKPFVPQMPPVQQTYTLPELPEEDDEEELRESAAQSSTLASGPEPPAYVPPHKRAQINADVAIPTPTRGHRHNISEGLERDLIEAEQRHEAERKNWIEVTTTDGESQSDRTTSKSTTDNDSAKTHKQRPSQFNVRAPSFHFNPTASFQPTAPPFTFGGPASGSVMPISQGHNRRQSSDAFNAAAPEFKAITKGHNRQQSSGNFNVAAPEFKPTLPPAFMPKAREFSFSAQVASTNPTQSENEPVKTAPEPSLRTVIDDLPSIFGKVNIPGIVKPVRKSKAVAIVRPDTPDDSSEDAEDADGRITQGDDRLKRQRVDGDDGDQVPLFAEPTPFSAPLASATCMPSQDQEQEPSLEALEDNDIGTTPAPDDVTPLHTTGNDAVDVAAHDPDTTPGAVEHHEHKPSSSLSALAKPFEPPTFPMSAQDPSDATHAHDSSISELEEGEILVDDDVLSVSPVQPTRLGEIPAMVGPADVRAYDYSPRGRIDQVAHAEPSFDEIDAVMRQLNEAGSSERGEQAMERAISPLPDAEDNVLPGVSYISGWPRSDAPSPSPRRKSLQQQNHDSSFTVHDRTDSGELAISGWPHVHRLNRAEDVPMSDWSGVLSPPDEEKLQHRSAFFDSHIDDIIGRVVEQRLLPIEQSLLQLQHVVVKRASSSDHPPLKRTSSTVESDADDEDDENEDKLRPTSRGRDKRLDQMKIAVLEALREQSPQRSQSTYDLADIHTILADMKVSFARAASASLELEDVRAVVEEAMHRQSQALVPLNEDTRAHKRELSELEGRLNETLAGALEEANHRRDVEERASETQRMLRLAEEELSLLRHSSRDDDGRLGAMEDERRELMDRAERAEAKAQEVEQENEALQATLEEYRTSSSKWRLDIDEGARDREELESTVALLERQVEESQDSSTSMRRRLEKLHADMAIAAGQLASEKAAWKAREENYRTRCESLEAAQAAHARERHEMDEELRVLRVSHAEASEDRRAFDIIKTSHSSLEKLVLKLQDDLAEQEAVSARHERNFHDAKEAGRVEVERTRASLVIDVEAANRQVNVVRAELEAELTKVRTELDSVRSEAEIAKARHERAVDEEDGARREVLRKLNLASSVALDEERQRHERTLEDLATQHRRSLHFAVEDKTRSEYILTERLSLSDAKLQHANDRIRHLEERLEITKSAAQAAATSAHMKATAPGAMSSDLPEKISPQALRESILVLQEQLQERETTVDRLQHQLKNEGPALVKEHDSEISWLRELLAMRNEDLTDLVNSLSTPTFDREEVRDIAIRIRANLQMEQQEKERLGGAPGSLSGQAIASLSSFATPKAASLTSAFQKWRSTMESSSLKAAAASRPGPRPRTMTPSRPRPTTSRPPPNYMAGLLTPPASNLRSTPSPEATKSVPAPQLQRRGGSVAAAKIVSAENEEPVTPLLQRDSYDQDAEDNEIHLQHFDDDDLDAEDSQPPAFRSLGAELDTVAGSSGE</sequence>
<feature type="compositionally biased region" description="Polar residues" evidence="3">
    <location>
        <begin position="2004"/>
        <end position="2016"/>
    </location>
</feature>
<dbReference type="PANTHER" id="PTHR32083:SF0">
    <property type="entry name" value="CILIA AND FLAGELLA-ASSOCIATED PROTEIN 58"/>
    <property type="match status" value="1"/>
</dbReference>
<feature type="compositionally biased region" description="Basic and acidic residues" evidence="3">
    <location>
        <begin position="1012"/>
        <end position="1030"/>
    </location>
</feature>
<feature type="compositionally biased region" description="Acidic residues" evidence="3">
    <location>
        <begin position="917"/>
        <end position="926"/>
    </location>
</feature>
<feature type="compositionally biased region" description="Pro residues" evidence="3">
    <location>
        <begin position="474"/>
        <end position="483"/>
    </location>
</feature>
<dbReference type="EMBL" id="JAVRRL010000010">
    <property type="protein sequence ID" value="KAK5115930.1"/>
    <property type="molecule type" value="Genomic_DNA"/>
</dbReference>
<evidence type="ECO:0000313" key="5">
    <source>
        <dbReference type="Proteomes" id="UP001310890"/>
    </source>
</evidence>